<accession>A0A4Y6RAY2</accession>
<dbReference type="Gene3D" id="2.30.110.50">
    <property type="match status" value="1"/>
</dbReference>
<evidence type="ECO:0000259" key="2">
    <source>
        <dbReference type="Pfam" id="PF04717"/>
    </source>
</evidence>
<dbReference type="InterPro" id="IPR006531">
    <property type="entry name" value="Gp5/Vgr_OB"/>
</dbReference>
<comment type="similarity">
    <text evidence="1">Belongs to the VgrG protein family.</text>
</comment>
<dbReference type="InterPro" id="IPR054030">
    <property type="entry name" value="Gp5_Vgr_C"/>
</dbReference>
<dbReference type="OrthoDB" id="1907165at2"/>
<dbReference type="SUPFAM" id="SSF69279">
    <property type="entry name" value="Phage tail proteins"/>
    <property type="match status" value="2"/>
</dbReference>
<dbReference type="Pfam" id="PF04717">
    <property type="entry name" value="Phage_base_V"/>
    <property type="match status" value="1"/>
</dbReference>
<dbReference type="NCBIfam" id="TIGR01646">
    <property type="entry name" value="vgr_GE"/>
    <property type="match status" value="1"/>
</dbReference>
<dbReference type="Proteomes" id="UP000316665">
    <property type="component" value="Chromosome"/>
</dbReference>
<dbReference type="InterPro" id="IPR037026">
    <property type="entry name" value="Vgr_OB-fold_dom_sf"/>
</dbReference>
<dbReference type="Gene3D" id="3.55.50.10">
    <property type="entry name" value="Baseplate protein-like domains"/>
    <property type="match status" value="1"/>
</dbReference>
<name>A0A4Y6RAY2_9BURK</name>
<dbReference type="InterPro" id="IPR017847">
    <property type="entry name" value="T6SS_RhsGE_Vgr_subset"/>
</dbReference>
<protein>
    <submittedName>
        <fullName evidence="4">Type VI secretion system tip protein VgrG</fullName>
    </submittedName>
</protein>
<dbReference type="NCBIfam" id="TIGR03361">
    <property type="entry name" value="VI_Rhs_Vgr"/>
    <property type="match status" value="1"/>
</dbReference>
<evidence type="ECO:0000313" key="4">
    <source>
        <dbReference type="EMBL" id="QDG70168.1"/>
    </source>
</evidence>
<feature type="domain" description="Gp5/Type VI secretion system Vgr C-terminal trimerisation" evidence="3">
    <location>
        <begin position="496"/>
        <end position="609"/>
    </location>
</feature>
<sequence>MNFFDGDTIALAALANDMQGERLLRLHFPYGDGPADIQFLANSLDASESLSRDFSYVVEVLSDNAAIALDKVMGKMVTIELVREDGTLRYFNGYVFEFRFLRTDGGFAFYEMVLEPWLSHLHLRQNNVAFHGLTVAALTDKVFDDYLMRDYKLAAGGLDPAITYTCQHNESDHNLLHRHWEQLGWHYRYEHRLDGHTLWLSDDSTNGKAIDGELSEMPFQHQAGSQEDDGVHNWGTVRRMAPSQMTLASFNFKNPRSARASRASLNRQGAVPSLEVYENTGSYGFKNIDDGEALAQRRMEEVDALGQLFEAQGNDRTAQPGRWFTLSGHFDTALTIPRKPVTEYLILSVRHQASNNYQQGSHANSHYSNTFTCIERAIPWRPGRNFHSREPKIYGVQTATVVGPPGEEIHTDGYGRVKVQFHWDRLGTFDDKSSPWIRVISTWAGPNFGHISLPRVGMEVAVQFLDGNVAMPLIIGCVYNARNMPPWDLPANKTQSGMLSRSSKKGSAVHANALRFEDRKDAEELWLHAEKDQRIEVEHDESHWVGNDRRKTVDRDETVHVKRDRTETVGHDEDITVHNNRTERVDQHETVSIGGNRSKTVFKNEKDHIQKNWSVRVNKTKTETIDMAYMQNVGMARLENVGLGYSLNIGLGMHTVIGVNQTTRVGKKIHISAGDELGITVGKATLLMKSDGSIFLNGSQISIEASGPLQILGHDVDVN</sequence>
<dbReference type="InterPro" id="IPR006533">
    <property type="entry name" value="T6SS_Vgr_RhsGE"/>
</dbReference>
<dbReference type="Gene3D" id="4.10.220.110">
    <property type="match status" value="1"/>
</dbReference>
<keyword evidence="5" id="KW-1185">Reference proteome</keyword>
<dbReference type="AlphaFoldDB" id="A0A4Y6RAY2"/>
<evidence type="ECO:0000313" key="5">
    <source>
        <dbReference type="Proteomes" id="UP000316665"/>
    </source>
</evidence>
<dbReference type="RefSeq" id="WP_141169600.1">
    <property type="nucleotide sequence ID" value="NZ_CP041185.1"/>
</dbReference>
<feature type="domain" description="Gp5/Type VI secretion system Vgr protein OB-fold" evidence="2">
    <location>
        <begin position="411"/>
        <end position="479"/>
    </location>
</feature>
<evidence type="ECO:0000256" key="1">
    <source>
        <dbReference type="ARBA" id="ARBA00005558"/>
    </source>
</evidence>
<dbReference type="Pfam" id="PF22178">
    <property type="entry name" value="Gp5_trimer_C"/>
    <property type="match status" value="1"/>
</dbReference>
<organism evidence="4 5">
    <name type="scientific">Janthinobacterium tructae</name>
    <dbReference type="NCBI Taxonomy" id="2590869"/>
    <lineage>
        <taxon>Bacteria</taxon>
        <taxon>Pseudomonadati</taxon>
        <taxon>Pseudomonadota</taxon>
        <taxon>Betaproteobacteria</taxon>
        <taxon>Burkholderiales</taxon>
        <taxon>Oxalobacteraceae</taxon>
        <taxon>Janthinobacterium</taxon>
    </lineage>
</organism>
<dbReference type="Pfam" id="PF05954">
    <property type="entry name" value="Phage_GPD"/>
    <property type="match status" value="1"/>
</dbReference>
<dbReference type="SUPFAM" id="SSF69255">
    <property type="entry name" value="gp5 N-terminal domain-like"/>
    <property type="match status" value="1"/>
</dbReference>
<dbReference type="SUPFAM" id="SSF69349">
    <property type="entry name" value="Phage fibre proteins"/>
    <property type="match status" value="1"/>
</dbReference>
<evidence type="ECO:0000259" key="3">
    <source>
        <dbReference type="Pfam" id="PF22178"/>
    </source>
</evidence>
<gene>
    <name evidence="4" type="primary">tssI</name>
    <name evidence="4" type="ORF">FJQ89_06860</name>
</gene>
<dbReference type="Gene3D" id="2.40.50.230">
    <property type="entry name" value="Gp5 N-terminal domain"/>
    <property type="match status" value="1"/>
</dbReference>
<dbReference type="EMBL" id="CP041185">
    <property type="protein sequence ID" value="QDG70168.1"/>
    <property type="molecule type" value="Genomic_DNA"/>
</dbReference>
<dbReference type="KEGG" id="jas:FJQ89_06860"/>
<reference evidence="4 5" key="1">
    <citation type="submission" date="2019-06" db="EMBL/GenBank/DDBJ databases">
        <title>Complete genome sequence of Janthinobacterium sp. SNU WT3 isolated from diseased rainbow trout.</title>
        <authorList>
            <person name="Oh W.T."/>
            <person name="Park S.C."/>
        </authorList>
    </citation>
    <scope>NUCLEOTIDE SEQUENCE [LARGE SCALE GENOMIC DNA]</scope>
    <source>
        <strain evidence="4 5">SNU WT3</strain>
    </source>
</reference>
<proteinExistence type="inferred from homology"/>